<dbReference type="GO" id="GO:0008237">
    <property type="term" value="F:metallopeptidase activity"/>
    <property type="evidence" value="ECO:0007669"/>
    <property type="project" value="UniProtKB-KW"/>
</dbReference>
<feature type="transmembrane region" description="Helical" evidence="1">
    <location>
        <begin position="194"/>
        <end position="215"/>
    </location>
</feature>
<keyword evidence="1" id="KW-0472">Membrane</keyword>
<dbReference type="EMBL" id="CP035282">
    <property type="protein sequence ID" value="QAT61324.1"/>
    <property type="molecule type" value="Genomic_DNA"/>
</dbReference>
<proteinExistence type="predicted"/>
<protein>
    <submittedName>
        <fullName evidence="3">CPBP family intramembrane metalloprotease</fullName>
    </submittedName>
</protein>
<feature type="transmembrane region" description="Helical" evidence="1">
    <location>
        <begin position="280"/>
        <end position="298"/>
    </location>
</feature>
<dbReference type="PANTHER" id="PTHR43592">
    <property type="entry name" value="CAAX AMINO TERMINAL PROTEASE"/>
    <property type="match status" value="1"/>
</dbReference>
<accession>A0A410QBT2</accession>
<reference evidence="4" key="1">
    <citation type="submission" date="2019-01" db="EMBL/GenBank/DDBJ databases">
        <title>Draft genomes of a novel of Sporanaerobacter strains.</title>
        <authorList>
            <person name="Ma S."/>
        </authorList>
    </citation>
    <scope>NUCLEOTIDE SEQUENCE [LARGE SCALE GENOMIC DNA]</scope>
    <source>
        <strain evidence="4">NJN-17</strain>
    </source>
</reference>
<feature type="transmembrane region" description="Helical" evidence="1">
    <location>
        <begin position="77"/>
        <end position="101"/>
    </location>
</feature>
<feature type="transmembrane region" description="Helical" evidence="1">
    <location>
        <begin position="36"/>
        <end position="57"/>
    </location>
</feature>
<dbReference type="RefSeq" id="WP_071141042.1">
    <property type="nucleotide sequence ID" value="NZ_CP035282.1"/>
</dbReference>
<keyword evidence="1" id="KW-1133">Transmembrane helix</keyword>
<dbReference type="InterPro" id="IPR003675">
    <property type="entry name" value="Rce1/LyrA-like_dom"/>
</dbReference>
<keyword evidence="3" id="KW-0645">Protease</keyword>
<organism evidence="3 4">
    <name type="scientific">Acidilutibacter cellobiosedens</name>
    <dbReference type="NCBI Taxonomy" id="2507161"/>
    <lineage>
        <taxon>Bacteria</taxon>
        <taxon>Bacillati</taxon>
        <taxon>Bacillota</taxon>
        <taxon>Tissierellia</taxon>
        <taxon>Tissierellales</taxon>
        <taxon>Acidilutibacteraceae</taxon>
        <taxon>Acidilutibacter</taxon>
    </lineage>
</organism>
<keyword evidence="1" id="KW-0812">Transmembrane</keyword>
<gene>
    <name evidence="3" type="ORF">EQM13_06815</name>
</gene>
<sequence length="303" mass="34160">MNANSKPRIYQVNVFYLLVAFLLIFAGSYVQKREIYSGLVITEFLLILLPTVLFLLIKKSNFKKVLRLNKLSLKQILFIPLIVIFSYPVGTFLNYIVVAILSRFGEINTAAVPLPDNIRQLIISFFIIALSPGICEEVMFRGVMMSSYERFGKAKAILISALLFGLFHFNIQNFLGPVFLGIIFGIIVNKTNSIYSSIIAHTTNNTIALLIGYFFSDGTKNIGEESLSALKGYNLVIPGVTLGIAALLMGLIALRFIRALPEENEDLYLGELFTNSRVRVIEWLPLIVVLIFFVIFNYKIVFF</sequence>
<evidence type="ECO:0000259" key="2">
    <source>
        <dbReference type="Pfam" id="PF02517"/>
    </source>
</evidence>
<dbReference type="KEGG" id="spoa:EQM13_06815"/>
<keyword evidence="3" id="KW-0378">Hydrolase</keyword>
<evidence type="ECO:0000313" key="4">
    <source>
        <dbReference type="Proteomes" id="UP000287969"/>
    </source>
</evidence>
<dbReference type="GO" id="GO:0080120">
    <property type="term" value="P:CAAX-box protein maturation"/>
    <property type="evidence" value="ECO:0007669"/>
    <property type="project" value="UniProtKB-ARBA"/>
</dbReference>
<evidence type="ECO:0000256" key="1">
    <source>
        <dbReference type="SAM" id="Phobius"/>
    </source>
</evidence>
<keyword evidence="3" id="KW-0482">Metalloprotease</keyword>
<dbReference type="AlphaFoldDB" id="A0A410QBT2"/>
<dbReference type="GO" id="GO:0006508">
    <property type="term" value="P:proteolysis"/>
    <property type="evidence" value="ECO:0007669"/>
    <property type="project" value="UniProtKB-KW"/>
</dbReference>
<dbReference type="Pfam" id="PF02517">
    <property type="entry name" value="Rce1-like"/>
    <property type="match status" value="1"/>
</dbReference>
<feature type="domain" description="CAAX prenyl protease 2/Lysostaphin resistance protein A-like" evidence="2">
    <location>
        <begin position="120"/>
        <end position="207"/>
    </location>
</feature>
<dbReference type="Proteomes" id="UP000287969">
    <property type="component" value="Chromosome"/>
</dbReference>
<keyword evidence="4" id="KW-1185">Reference proteome</keyword>
<dbReference type="OrthoDB" id="4177129at2"/>
<evidence type="ECO:0000313" key="3">
    <source>
        <dbReference type="EMBL" id="QAT61324.1"/>
    </source>
</evidence>
<feature type="transmembrane region" description="Helical" evidence="1">
    <location>
        <begin position="161"/>
        <end position="188"/>
    </location>
</feature>
<feature type="transmembrane region" description="Helical" evidence="1">
    <location>
        <begin position="235"/>
        <end position="260"/>
    </location>
</feature>
<dbReference type="PANTHER" id="PTHR43592:SF15">
    <property type="entry name" value="CAAX AMINO TERMINAL PROTEASE FAMILY PROTEIN"/>
    <property type="match status" value="1"/>
</dbReference>
<feature type="transmembrane region" description="Helical" evidence="1">
    <location>
        <begin position="12"/>
        <end position="30"/>
    </location>
</feature>
<feature type="transmembrane region" description="Helical" evidence="1">
    <location>
        <begin position="121"/>
        <end position="140"/>
    </location>
</feature>
<name>A0A410QBT2_9FIRM</name>
<dbReference type="GO" id="GO:0004175">
    <property type="term" value="F:endopeptidase activity"/>
    <property type="evidence" value="ECO:0007669"/>
    <property type="project" value="UniProtKB-ARBA"/>
</dbReference>